<dbReference type="Proteomes" id="UP000186583">
    <property type="component" value="Unassembled WGS sequence"/>
</dbReference>
<feature type="region of interest" description="Disordered" evidence="1">
    <location>
        <begin position="10"/>
        <end position="34"/>
    </location>
</feature>
<sequence length="335" mass="35547">MDAPNVIQFSLPPRPLLSGPELSPMPANANPEPASGAALSALARFEFEAGKGNDGTKILMVEWDLTASSADMSPSNRAWEVSWDGKTNYLPASDMAMGTNKRLYFLLPPDATVPSTVTITHPGGVVLTTKPLPAIFPPGLITGNSEVGPRGVLHTIWAKKRLSELQAEVDAEMKTNSESVGLEMALQERQWIIDHFGVAPKVDSDPDAAFANRSHFPTPISPRSPVGGRLGEKLKGLKLATSAADLIAGSAGHDVQLASISFSPASGDMAVSSFSNFARQATCTPNLESSVSLDGVLSNAAFSPTSQEHDQEEDLFALPMSPRSPEMKRSPFSLV</sequence>
<gene>
    <name evidence="2" type="ORF">CCHL11_02901</name>
</gene>
<dbReference type="EMBL" id="MPGH01000044">
    <property type="protein sequence ID" value="OLN94312.1"/>
    <property type="molecule type" value="Genomic_DNA"/>
</dbReference>
<protein>
    <submittedName>
        <fullName evidence="2">Uncharacterized protein</fullName>
    </submittedName>
</protein>
<comment type="caution">
    <text evidence="2">The sequence shown here is derived from an EMBL/GenBank/DDBJ whole genome shotgun (WGS) entry which is preliminary data.</text>
</comment>
<accession>A0A1Q8S138</accession>
<feature type="region of interest" description="Disordered" evidence="1">
    <location>
        <begin position="303"/>
        <end position="335"/>
    </location>
</feature>
<evidence type="ECO:0000256" key="1">
    <source>
        <dbReference type="SAM" id="MobiDB-lite"/>
    </source>
</evidence>
<keyword evidence="3" id="KW-1185">Reference proteome</keyword>
<proteinExistence type="predicted"/>
<reference evidence="2 3" key="1">
    <citation type="submission" date="2016-11" db="EMBL/GenBank/DDBJ databases">
        <title>Draft Genome Assembly of Colletotrichum chlorophyti a pathogen of herbaceous plants.</title>
        <authorList>
            <person name="Gan P."/>
            <person name="Narusaka M."/>
            <person name="Tsushima A."/>
            <person name="Narusaka Y."/>
            <person name="Takano Y."/>
            <person name="Shirasu K."/>
        </authorList>
    </citation>
    <scope>NUCLEOTIDE SEQUENCE [LARGE SCALE GENOMIC DNA]</scope>
    <source>
        <strain evidence="2 3">NTL11</strain>
    </source>
</reference>
<evidence type="ECO:0000313" key="3">
    <source>
        <dbReference type="Proteomes" id="UP000186583"/>
    </source>
</evidence>
<name>A0A1Q8S138_9PEZI</name>
<evidence type="ECO:0000313" key="2">
    <source>
        <dbReference type="EMBL" id="OLN94312.1"/>
    </source>
</evidence>
<dbReference type="AlphaFoldDB" id="A0A1Q8S138"/>
<organism evidence="2 3">
    <name type="scientific">Colletotrichum chlorophyti</name>
    <dbReference type="NCBI Taxonomy" id="708187"/>
    <lineage>
        <taxon>Eukaryota</taxon>
        <taxon>Fungi</taxon>
        <taxon>Dikarya</taxon>
        <taxon>Ascomycota</taxon>
        <taxon>Pezizomycotina</taxon>
        <taxon>Sordariomycetes</taxon>
        <taxon>Hypocreomycetidae</taxon>
        <taxon>Glomerellales</taxon>
        <taxon>Glomerellaceae</taxon>
        <taxon>Colletotrichum</taxon>
    </lineage>
</organism>
<dbReference type="OrthoDB" id="5344482at2759"/>
<dbReference type="STRING" id="708187.A0A1Q8S138"/>